<protein>
    <submittedName>
        <fullName evidence="2">Uncharacterized protein</fullName>
    </submittedName>
</protein>
<dbReference type="AlphaFoldDB" id="A0A4C1Y9V5"/>
<keyword evidence="3" id="KW-1185">Reference proteome</keyword>
<name>A0A4C1Y9V5_EUMVA</name>
<accession>A0A4C1Y9V5</accession>
<dbReference type="EMBL" id="BGZK01001118">
    <property type="protein sequence ID" value="GBP71724.1"/>
    <property type="molecule type" value="Genomic_DNA"/>
</dbReference>
<gene>
    <name evidence="2" type="ORF">EVAR_33137_1</name>
</gene>
<sequence length="116" mass="12841">MPEVRPSNVEAEERPFIGFRTDTQNVLVPPRAFQNSPRTDRTRVGDAGRSPRTKAGARKFASVWRAVEINWIHSFCLRGPARNWFRNALDAPLITGLTAGVSVNRALALSDSRAAP</sequence>
<evidence type="ECO:0000256" key="1">
    <source>
        <dbReference type="SAM" id="MobiDB-lite"/>
    </source>
</evidence>
<comment type="caution">
    <text evidence="2">The sequence shown here is derived from an EMBL/GenBank/DDBJ whole genome shotgun (WGS) entry which is preliminary data.</text>
</comment>
<evidence type="ECO:0000313" key="2">
    <source>
        <dbReference type="EMBL" id="GBP71724.1"/>
    </source>
</evidence>
<dbReference type="Proteomes" id="UP000299102">
    <property type="component" value="Unassembled WGS sequence"/>
</dbReference>
<reference evidence="2 3" key="1">
    <citation type="journal article" date="2019" name="Commun. Biol.">
        <title>The bagworm genome reveals a unique fibroin gene that provides high tensile strength.</title>
        <authorList>
            <person name="Kono N."/>
            <person name="Nakamura H."/>
            <person name="Ohtoshi R."/>
            <person name="Tomita M."/>
            <person name="Numata K."/>
            <person name="Arakawa K."/>
        </authorList>
    </citation>
    <scope>NUCLEOTIDE SEQUENCE [LARGE SCALE GENOMIC DNA]</scope>
</reference>
<proteinExistence type="predicted"/>
<feature type="region of interest" description="Disordered" evidence="1">
    <location>
        <begin position="30"/>
        <end position="55"/>
    </location>
</feature>
<evidence type="ECO:0000313" key="3">
    <source>
        <dbReference type="Proteomes" id="UP000299102"/>
    </source>
</evidence>
<organism evidence="2 3">
    <name type="scientific">Eumeta variegata</name>
    <name type="common">Bagworm moth</name>
    <name type="synonym">Eumeta japonica</name>
    <dbReference type="NCBI Taxonomy" id="151549"/>
    <lineage>
        <taxon>Eukaryota</taxon>
        <taxon>Metazoa</taxon>
        <taxon>Ecdysozoa</taxon>
        <taxon>Arthropoda</taxon>
        <taxon>Hexapoda</taxon>
        <taxon>Insecta</taxon>
        <taxon>Pterygota</taxon>
        <taxon>Neoptera</taxon>
        <taxon>Endopterygota</taxon>
        <taxon>Lepidoptera</taxon>
        <taxon>Glossata</taxon>
        <taxon>Ditrysia</taxon>
        <taxon>Tineoidea</taxon>
        <taxon>Psychidae</taxon>
        <taxon>Oiketicinae</taxon>
        <taxon>Eumeta</taxon>
    </lineage>
</organism>